<sequence>MVRIGATKCTGQRPTKGKRRRASDEGQTTMGKRRWASDDEQLTMAGVGQENTYISMHNTDVGINDVGRTSFFRRCRSFVKKDLKPAENERELGDTPTEKRKRGRDFRILLPSTIWSSSSGHHLRLSFGLHFRTPPLTVGLSMCYSTCRRCWLPCHTTPVRRCRLPYLFVL</sequence>
<evidence type="ECO:0000313" key="3">
    <source>
        <dbReference type="Proteomes" id="UP000321947"/>
    </source>
</evidence>
<name>A0A5D3E777_CUCMM</name>
<protein>
    <submittedName>
        <fullName evidence="2">Uncharacterized protein</fullName>
    </submittedName>
</protein>
<proteinExistence type="predicted"/>
<comment type="caution">
    <text evidence="2">The sequence shown here is derived from an EMBL/GenBank/DDBJ whole genome shotgun (WGS) entry which is preliminary data.</text>
</comment>
<evidence type="ECO:0000313" key="2">
    <source>
        <dbReference type="EMBL" id="TYK31709.1"/>
    </source>
</evidence>
<organism evidence="2 3">
    <name type="scientific">Cucumis melo var. makuwa</name>
    <name type="common">Oriental melon</name>
    <dbReference type="NCBI Taxonomy" id="1194695"/>
    <lineage>
        <taxon>Eukaryota</taxon>
        <taxon>Viridiplantae</taxon>
        <taxon>Streptophyta</taxon>
        <taxon>Embryophyta</taxon>
        <taxon>Tracheophyta</taxon>
        <taxon>Spermatophyta</taxon>
        <taxon>Magnoliopsida</taxon>
        <taxon>eudicotyledons</taxon>
        <taxon>Gunneridae</taxon>
        <taxon>Pentapetalae</taxon>
        <taxon>rosids</taxon>
        <taxon>fabids</taxon>
        <taxon>Cucurbitales</taxon>
        <taxon>Cucurbitaceae</taxon>
        <taxon>Benincaseae</taxon>
        <taxon>Cucumis</taxon>
    </lineage>
</organism>
<accession>A0A5D3E777</accession>
<gene>
    <name evidence="2" type="ORF">E5676_scaffold788G00090</name>
</gene>
<dbReference type="AlphaFoldDB" id="A0A5D3E777"/>
<feature type="region of interest" description="Disordered" evidence="1">
    <location>
        <begin position="1"/>
        <end position="32"/>
    </location>
</feature>
<evidence type="ECO:0000256" key="1">
    <source>
        <dbReference type="SAM" id="MobiDB-lite"/>
    </source>
</evidence>
<dbReference type="EMBL" id="SSTD01000015">
    <property type="protein sequence ID" value="TYK31709.1"/>
    <property type="molecule type" value="Genomic_DNA"/>
</dbReference>
<reference evidence="2 3" key="1">
    <citation type="submission" date="2019-08" db="EMBL/GenBank/DDBJ databases">
        <title>Draft genome sequences of two oriental melons (Cucumis melo L. var makuwa).</title>
        <authorList>
            <person name="Kwon S.-Y."/>
        </authorList>
    </citation>
    <scope>NUCLEOTIDE SEQUENCE [LARGE SCALE GENOMIC DNA]</scope>
    <source>
        <strain evidence="3">cv. Chang Bougi</strain>
        <tissue evidence="2">Leaf</tissue>
    </source>
</reference>
<dbReference type="Proteomes" id="UP000321947">
    <property type="component" value="Unassembled WGS sequence"/>
</dbReference>